<dbReference type="AlphaFoldDB" id="A0A843UZW8"/>
<evidence type="ECO:0000256" key="2">
    <source>
        <dbReference type="SAM" id="SignalP"/>
    </source>
</evidence>
<name>A0A843UZW8_COLES</name>
<accession>A0A843UZW8</accession>
<sequence length="112" mass="12025">MAMPEISVVLPLLLLVLFSVTAATPAAAMTESPPESAGTPRRMGQSGEPASARSNPRLPPSPIPNINPGNSPRVSNSHPGNRNPQSASPYRYNRACQTYDRCRTSRYYGGRS</sequence>
<feature type="compositionally biased region" description="Polar residues" evidence="1">
    <location>
        <begin position="74"/>
        <end position="88"/>
    </location>
</feature>
<dbReference type="EMBL" id="NMUH01001133">
    <property type="protein sequence ID" value="MQL89271.1"/>
    <property type="molecule type" value="Genomic_DNA"/>
</dbReference>
<feature type="region of interest" description="Disordered" evidence="1">
    <location>
        <begin position="25"/>
        <end position="95"/>
    </location>
</feature>
<proteinExistence type="predicted"/>
<reference evidence="3" key="1">
    <citation type="submission" date="2017-07" db="EMBL/GenBank/DDBJ databases">
        <title>Taro Niue Genome Assembly and Annotation.</title>
        <authorList>
            <person name="Atibalentja N."/>
            <person name="Keating K."/>
            <person name="Fields C.J."/>
        </authorList>
    </citation>
    <scope>NUCLEOTIDE SEQUENCE</scope>
    <source>
        <strain evidence="3">Niue_2</strain>
        <tissue evidence="3">Leaf</tissue>
    </source>
</reference>
<organism evidence="3 4">
    <name type="scientific">Colocasia esculenta</name>
    <name type="common">Wild taro</name>
    <name type="synonym">Arum esculentum</name>
    <dbReference type="NCBI Taxonomy" id="4460"/>
    <lineage>
        <taxon>Eukaryota</taxon>
        <taxon>Viridiplantae</taxon>
        <taxon>Streptophyta</taxon>
        <taxon>Embryophyta</taxon>
        <taxon>Tracheophyta</taxon>
        <taxon>Spermatophyta</taxon>
        <taxon>Magnoliopsida</taxon>
        <taxon>Liliopsida</taxon>
        <taxon>Araceae</taxon>
        <taxon>Aroideae</taxon>
        <taxon>Colocasieae</taxon>
        <taxon>Colocasia</taxon>
    </lineage>
</organism>
<comment type="caution">
    <text evidence="3">The sequence shown here is derived from an EMBL/GenBank/DDBJ whole genome shotgun (WGS) entry which is preliminary data.</text>
</comment>
<gene>
    <name evidence="3" type="ORF">Taro_021847</name>
</gene>
<feature type="chain" id="PRO_5032510512" evidence="2">
    <location>
        <begin position="24"/>
        <end position="112"/>
    </location>
</feature>
<dbReference type="Proteomes" id="UP000652761">
    <property type="component" value="Unassembled WGS sequence"/>
</dbReference>
<protein>
    <submittedName>
        <fullName evidence="3">Uncharacterized protein</fullName>
    </submittedName>
</protein>
<evidence type="ECO:0000313" key="3">
    <source>
        <dbReference type="EMBL" id="MQL89271.1"/>
    </source>
</evidence>
<feature type="signal peptide" evidence="2">
    <location>
        <begin position="1"/>
        <end position="23"/>
    </location>
</feature>
<evidence type="ECO:0000256" key="1">
    <source>
        <dbReference type="SAM" id="MobiDB-lite"/>
    </source>
</evidence>
<evidence type="ECO:0000313" key="4">
    <source>
        <dbReference type="Proteomes" id="UP000652761"/>
    </source>
</evidence>
<keyword evidence="4" id="KW-1185">Reference proteome</keyword>
<keyword evidence="2" id="KW-0732">Signal</keyword>